<dbReference type="AlphaFoldDB" id="A0AAE0DLM1"/>
<evidence type="ECO:0000313" key="3">
    <source>
        <dbReference type="Proteomes" id="UP001276659"/>
    </source>
</evidence>
<dbReference type="Gene3D" id="3.30.710.10">
    <property type="entry name" value="Potassium Channel Kv1.1, Chain A"/>
    <property type="match status" value="2"/>
</dbReference>
<name>A0AAE0DLM1_9LECA</name>
<dbReference type="PANTHER" id="PTHR47843">
    <property type="entry name" value="BTB DOMAIN-CONTAINING PROTEIN-RELATED"/>
    <property type="match status" value="1"/>
</dbReference>
<proteinExistence type="predicted"/>
<dbReference type="InterPro" id="IPR000210">
    <property type="entry name" value="BTB/POZ_dom"/>
</dbReference>
<evidence type="ECO:0000259" key="1">
    <source>
        <dbReference type="PROSITE" id="PS50097"/>
    </source>
</evidence>
<feature type="domain" description="BTB" evidence="1">
    <location>
        <begin position="25"/>
        <end position="94"/>
    </location>
</feature>
<dbReference type="PANTHER" id="PTHR47843:SF2">
    <property type="entry name" value="BTB DOMAIN-CONTAINING PROTEIN"/>
    <property type="match status" value="1"/>
</dbReference>
<dbReference type="Pfam" id="PF00651">
    <property type="entry name" value="BTB"/>
    <property type="match status" value="2"/>
</dbReference>
<sequence length="466" mass="53294">MSVSKPKSTSHVNHNPRIGVNSFGPTVLVCVRAAKISFTVHKGLLRNAVSYFKAALDGEFLETEKNILDLPADSALVFKRFLLWLYTDSLYEKSEDISAIAWELLVDIYIFGDARGIHALHNTTIYAILDNHVAENVVPTHTFHRIYENLPDSSPIRKLFVDMSACIGSLDDWFKKQATKDLCAREYLFDLAVAQCLLRQGKTPRITDFKRVREEYYVKAPTPSKEETRGVYGRFRVWIKATEHVNKKPRISRDSFDDIFQVKVGPKKTIFKIHKTLLCNSSPYFKAAFEGHFKEATEQVFELLEEDVTVFEHFQLRLYTNSILQKGETEKKVSWNTLLSLYIFAEMRAIPHCQNAVIDVLKGLGVDHPCRMFVDWVVYLNMGPAERPNELWKGATKDMFPMDFFCNVISAQFAQKKGTKPSTIDFYKSRSDYYVKAPVAPSNSAVSGQNTTLCPYSADRNRYIIS</sequence>
<gene>
    <name evidence="2" type="ORF">OEA41_001606</name>
</gene>
<dbReference type="CDD" id="cd18186">
    <property type="entry name" value="BTB_POZ_ZBTB_KLHL-like"/>
    <property type="match status" value="2"/>
</dbReference>
<dbReference type="Proteomes" id="UP001276659">
    <property type="component" value="Unassembled WGS sequence"/>
</dbReference>
<protein>
    <recommendedName>
        <fullName evidence="1">BTB domain-containing protein</fullName>
    </recommendedName>
</protein>
<evidence type="ECO:0000313" key="2">
    <source>
        <dbReference type="EMBL" id="KAK3174362.1"/>
    </source>
</evidence>
<dbReference type="PROSITE" id="PS50097">
    <property type="entry name" value="BTB"/>
    <property type="match status" value="2"/>
</dbReference>
<keyword evidence="3" id="KW-1185">Reference proteome</keyword>
<dbReference type="InterPro" id="IPR011333">
    <property type="entry name" value="SKP1/BTB/POZ_sf"/>
</dbReference>
<reference evidence="2" key="1">
    <citation type="submission" date="2022-11" db="EMBL/GenBank/DDBJ databases">
        <title>Chromosomal genome sequence assembly and mating type (MAT) locus characterization of the leprose asexual lichenized fungus Lepraria neglecta (Nyl.) Erichsen.</title>
        <authorList>
            <person name="Allen J.L."/>
            <person name="Pfeffer B."/>
        </authorList>
    </citation>
    <scope>NUCLEOTIDE SEQUENCE</scope>
    <source>
        <strain evidence="2">Allen 5258</strain>
    </source>
</reference>
<organism evidence="2 3">
    <name type="scientific">Lepraria neglecta</name>
    <dbReference type="NCBI Taxonomy" id="209136"/>
    <lineage>
        <taxon>Eukaryota</taxon>
        <taxon>Fungi</taxon>
        <taxon>Dikarya</taxon>
        <taxon>Ascomycota</taxon>
        <taxon>Pezizomycotina</taxon>
        <taxon>Lecanoromycetes</taxon>
        <taxon>OSLEUM clade</taxon>
        <taxon>Lecanoromycetidae</taxon>
        <taxon>Lecanorales</taxon>
        <taxon>Lecanorineae</taxon>
        <taxon>Stereocaulaceae</taxon>
        <taxon>Lepraria</taxon>
    </lineage>
</organism>
<feature type="domain" description="BTB" evidence="1">
    <location>
        <begin position="256"/>
        <end position="327"/>
    </location>
</feature>
<accession>A0AAE0DLM1</accession>
<dbReference type="SUPFAM" id="SSF54695">
    <property type="entry name" value="POZ domain"/>
    <property type="match status" value="2"/>
</dbReference>
<comment type="caution">
    <text evidence="2">The sequence shown here is derived from an EMBL/GenBank/DDBJ whole genome shotgun (WGS) entry which is preliminary data.</text>
</comment>
<dbReference type="EMBL" id="JASNWA010000006">
    <property type="protein sequence ID" value="KAK3174362.1"/>
    <property type="molecule type" value="Genomic_DNA"/>
</dbReference>